<evidence type="ECO:0000259" key="7">
    <source>
        <dbReference type="Pfam" id="PF11728"/>
    </source>
</evidence>
<dbReference type="PANTHER" id="PTHR40064:SF1">
    <property type="entry name" value="MEMBRANE PROTEIN"/>
    <property type="match status" value="1"/>
</dbReference>
<feature type="domain" description="Putative aromatic acid exporter C-terminal" evidence="7">
    <location>
        <begin position="150"/>
        <end position="315"/>
    </location>
</feature>
<keyword evidence="5 6" id="KW-0472">Membrane</keyword>
<evidence type="ECO:0000256" key="6">
    <source>
        <dbReference type="SAM" id="Phobius"/>
    </source>
</evidence>
<comment type="caution">
    <text evidence="8">The sequence shown here is derived from an EMBL/GenBank/DDBJ whole genome shotgun (WGS) entry which is preliminary data.</text>
</comment>
<sequence>MKVKKAMLLSLRIGLGSAGAIFLADFLHLESAAAAGTITLLTLLTTRVQTIRLIINRFLTFAGTIALCLVILPLWESQLFSFAVLLVFIVAMCELCHVQNTLSVNALIAMHLAITHGFTGPMIVNEFCLLCIGVVIAYIMNMFQDYKGMERDLEAKVQQTEEAFTRLLLEVVRYIEEKPENTEIWEEMGRLESDLFDFVNDARHYQENRLHTQEGVYVQYFQMREQQLSVVHALHYQLRHIRTMPDQSVIIGEFIRELAVAVPSRSLPEDQKRMLEEIFRHMSRQPLPASREEFESRAILYHVLYDLESYIKYKQDFISELPPEYLQRFGIVDEADPEPDRKTGDRVC</sequence>
<dbReference type="PANTHER" id="PTHR40064">
    <property type="entry name" value="MEMBRANE PROTEIN-RELATED"/>
    <property type="match status" value="1"/>
</dbReference>
<gene>
    <name evidence="8" type="ORF">BO223_02220</name>
</gene>
<accession>A0A1Q9YMI2</accession>
<organism evidence="8 9">
    <name type="scientific">Faecalibaculum rodentium</name>
    <dbReference type="NCBI Taxonomy" id="1702221"/>
    <lineage>
        <taxon>Bacteria</taxon>
        <taxon>Bacillati</taxon>
        <taxon>Bacillota</taxon>
        <taxon>Erysipelotrichia</taxon>
        <taxon>Erysipelotrichales</taxon>
        <taxon>Erysipelotrichaceae</taxon>
        <taxon>Faecalibaculum</taxon>
    </lineage>
</organism>
<evidence type="ECO:0000256" key="1">
    <source>
        <dbReference type="ARBA" id="ARBA00004651"/>
    </source>
</evidence>
<dbReference type="GO" id="GO:0005886">
    <property type="term" value="C:plasma membrane"/>
    <property type="evidence" value="ECO:0007669"/>
    <property type="project" value="UniProtKB-SubCell"/>
</dbReference>
<keyword evidence="2" id="KW-1003">Cell membrane</keyword>
<dbReference type="InterPro" id="IPR021062">
    <property type="entry name" value="ArAE_1_C"/>
</dbReference>
<dbReference type="Pfam" id="PF11728">
    <property type="entry name" value="ArAE_1_C"/>
    <property type="match status" value="1"/>
</dbReference>
<dbReference type="InterPro" id="IPR010343">
    <property type="entry name" value="ArAE_1"/>
</dbReference>
<protein>
    <recommendedName>
        <fullName evidence="7">Putative aromatic acid exporter C-terminal domain-containing protein</fullName>
    </recommendedName>
</protein>
<evidence type="ECO:0000313" key="9">
    <source>
        <dbReference type="Proteomes" id="UP000186758"/>
    </source>
</evidence>
<evidence type="ECO:0000256" key="3">
    <source>
        <dbReference type="ARBA" id="ARBA00022692"/>
    </source>
</evidence>
<reference evidence="8 9" key="1">
    <citation type="submission" date="2016-11" db="EMBL/GenBank/DDBJ databases">
        <title>Description of two novel members of the family Erysipelotrichaceae: Ileibacterium lipovorans gen. nov., sp. nov. and Dubosiella newyorkensis, gen. nov., sp. nov.</title>
        <authorList>
            <person name="Cox L.M."/>
            <person name="Sohn J."/>
            <person name="Tyrrell K.L."/>
            <person name="Citron D.M."/>
            <person name="Lawson P.A."/>
            <person name="Patel N.B."/>
            <person name="Iizumi T."/>
            <person name="Perez-Perez G.I."/>
            <person name="Goldstein E.J."/>
            <person name="Blaser M.J."/>
        </authorList>
    </citation>
    <scope>NUCLEOTIDE SEQUENCE [LARGE SCALE GENOMIC DNA]</scope>
    <source>
        <strain evidence="8 9">NYU-BL-K8</strain>
    </source>
</reference>
<evidence type="ECO:0000313" key="8">
    <source>
        <dbReference type="EMBL" id="OLU46440.1"/>
    </source>
</evidence>
<dbReference type="EMBL" id="MPJZ01000030">
    <property type="protein sequence ID" value="OLU46440.1"/>
    <property type="molecule type" value="Genomic_DNA"/>
</dbReference>
<evidence type="ECO:0000256" key="4">
    <source>
        <dbReference type="ARBA" id="ARBA00022989"/>
    </source>
</evidence>
<dbReference type="Proteomes" id="UP000186758">
    <property type="component" value="Unassembled WGS sequence"/>
</dbReference>
<dbReference type="Gene3D" id="1.20.120.940">
    <property type="entry name" value="Putative aromatic acid exporter, C-terminal domain"/>
    <property type="match status" value="1"/>
</dbReference>
<feature type="transmembrane region" description="Helical" evidence="6">
    <location>
        <begin position="79"/>
        <end position="102"/>
    </location>
</feature>
<dbReference type="AlphaFoldDB" id="A0A1Q9YMI2"/>
<feature type="transmembrane region" description="Helical" evidence="6">
    <location>
        <begin position="122"/>
        <end position="143"/>
    </location>
</feature>
<dbReference type="InterPro" id="IPR052984">
    <property type="entry name" value="UPF0421"/>
</dbReference>
<proteinExistence type="predicted"/>
<dbReference type="InterPro" id="IPR038323">
    <property type="entry name" value="ArAE_1_C_sf"/>
</dbReference>
<dbReference type="RefSeq" id="WP_075884766.1">
    <property type="nucleotide sequence ID" value="NZ_MPJZ01000030.1"/>
</dbReference>
<name>A0A1Q9YMI2_9FIRM</name>
<feature type="transmembrane region" description="Helical" evidence="6">
    <location>
        <begin position="51"/>
        <end position="72"/>
    </location>
</feature>
<evidence type="ECO:0000256" key="2">
    <source>
        <dbReference type="ARBA" id="ARBA00022475"/>
    </source>
</evidence>
<dbReference type="Pfam" id="PF06081">
    <property type="entry name" value="ArAE_1"/>
    <property type="match status" value="1"/>
</dbReference>
<keyword evidence="4 6" id="KW-1133">Transmembrane helix</keyword>
<evidence type="ECO:0000256" key="5">
    <source>
        <dbReference type="ARBA" id="ARBA00023136"/>
    </source>
</evidence>
<keyword evidence="3 6" id="KW-0812">Transmembrane</keyword>
<comment type="subcellular location">
    <subcellularLocation>
        <location evidence="1">Cell membrane</location>
        <topology evidence="1">Multi-pass membrane protein</topology>
    </subcellularLocation>
</comment>